<dbReference type="InterPro" id="IPR036597">
    <property type="entry name" value="Fido-like_dom_sf"/>
</dbReference>
<dbReference type="EMBL" id="JBHLSV010000011">
    <property type="protein sequence ID" value="MFC0674455.1"/>
    <property type="molecule type" value="Genomic_DNA"/>
</dbReference>
<dbReference type="RefSeq" id="WP_376980566.1">
    <property type="nucleotide sequence ID" value="NZ_JBHLSV010000011.1"/>
</dbReference>
<gene>
    <name evidence="2" type="ORF">ACFFF6_10865</name>
</gene>
<evidence type="ECO:0000313" key="3">
    <source>
        <dbReference type="Proteomes" id="UP001589793"/>
    </source>
</evidence>
<comment type="caution">
    <text evidence="2">The sequence shown here is derived from an EMBL/GenBank/DDBJ whole genome shotgun (WGS) entry which is preliminary data.</text>
</comment>
<dbReference type="PANTHER" id="PTHR13504">
    <property type="entry name" value="FIDO DOMAIN-CONTAINING PROTEIN DDB_G0283145"/>
    <property type="match status" value="1"/>
</dbReference>
<dbReference type="Proteomes" id="UP001589793">
    <property type="component" value="Unassembled WGS sequence"/>
</dbReference>
<dbReference type="InterPro" id="IPR040198">
    <property type="entry name" value="Fido_containing"/>
</dbReference>
<dbReference type="InterPro" id="IPR003812">
    <property type="entry name" value="Fido"/>
</dbReference>
<dbReference type="InterPro" id="IPR036390">
    <property type="entry name" value="WH_DNA-bd_sf"/>
</dbReference>
<organism evidence="2 3">
    <name type="scientific">Brachybacterium hainanense</name>
    <dbReference type="NCBI Taxonomy" id="1541174"/>
    <lineage>
        <taxon>Bacteria</taxon>
        <taxon>Bacillati</taxon>
        <taxon>Actinomycetota</taxon>
        <taxon>Actinomycetes</taxon>
        <taxon>Micrococcales</taxon>
        <taxon>Dermabacteraceae</taxon>
        <taxon>Brachybacterium</taxon>
    </lineage>
</organism>
<sequence>MHAQMSDLLDFANQRTAPHMQLTRMAVAHHRFVWIHPFTNGNGRVARLFSYAMIRSYGFAPDIEYQTVNPTTVFGADREQYYARLAAADSLEDDGLVEWVDFVLGGLQRDMDAMHRLTRAGALEDLVARAVDRARRSAMLDDVAARALTRVADGTAFKAGDLAGAIGMDPSGRSRLIAGLLDRRLIERVHEGGRVYRVRLSPNDLTPFVFAELDALGMAPAILQDPPSRPVGSASHRAPRGA</sequence>
<dbReference type="SUPFAM" id="SSF140931">
    <property type="entry name" value="Fic-like"/>
    <property type="match status" value="1"/>
</dbReference>
<accession>A0ABV6RBU2</accession>
<evidence type="ECO:0000259" key="1">
    <source>
        <dbReference type="PROSITE" id="PS51459"/>
    </source>
</evidence>
<name>A0ABV6RBU2_9MICO</name>
<dbReference type="PANTHER" id="PTHR13504:SF38">
    <property type="entry name" value="FIDO DOMAIN-CONTAINING PROTEIN"/>
    <property type="match status" value="1"/>
</dbReference>
<protein>
    <submittedName>
        <fullName evidence="2">Fic family protein</fullName>
    </submittedName>
</protein>
<dbReference type="SUPFAM" id="SSF46785">
    <property type="entry name" value="Winged helix' DNA-binding domain"/>
    <property type="match status" value="1"/>
</dbReference>
<proteinExistence type="predicted"/>
<evidence type="ECO:0000313" key="2">
    <source>
        <dbReference type="EMBL" id="MFC0674455.1"/>
    </source>
</evidence>
<dbReference type="PROSITE" id="PS51459">
    <property type="entry name" value="FIDO"/>
    <property type="match status" value="1"/>
</dbReference>
<dbReference type="InterPro" id="IPR036388">
    <property type="entry name" value="WH-like_DNA-bd_sf"/>
</dbReference>
<keyword evidence="3" id="KW-1185">Reference proteome</keyword>
<dbReference type="Gene3D" id="1.10.3290.10">
    <property type="entry name" value="Fido-like domain"/>
    <property type="match status" value="1"/>
</dbReference>
<dbReference type="Gene3D" id="1.10.10.10">
    <property type="entry name" value="Winged helix-like DNA-binding domain superfamily/Winged helix DNA-binding domain"/>
    <property type="match status" value="1"/>
</dbReference>
<reference evidence="2 3" key="1">
    <citation type="submission" date="2024-09" db="EMBL/GenBank/DDBJ databases">
        <authorList>
            <person name="Sun Q."/>
            <person name="Mori K."/>
        </authorList>
    </citation>
    <scope>NUCLEOTIDE SEQUENCE [LARGE SCALE GENOMIC DNA]</scope>
    <source>
        <strain evidence="2 3">CICC 10874</strain>
    </source>
</reference>
<dbReference type="Pfam" id="PF02661">
    <property type="entry name" value="Fic"/>
    <property type="match status" value="1"/>
</dbReference>
<feature type="domain" description="Fido" evidence="1">
    <location>
        <begin position="1"/>
        <end position="105"/>
    </location>
</feature>